<organism evidence="3 4">
    <name type="scientific">Rhizophagus irregularis</name>
    <dbReference type="NCBI Taxonomy" id="588596"/>
    <lineage>
        <taxon>Eukaryota</taxon>
        <taxon>Fungi</taxon>
        <taxon>Fungi incertae sedis</taxon>
        <taxon>Mucoromycota</taxon>
        <taxon>Glomeromycotina</taxon>
        <taxon>Glomeromycetes</taxon>
        <taxon>Glomerales</taxon>
        <taxon>Glomeraceae</taxon>
        <taxon>Rhizophagus</taxon>
    </lineage>
</organism>
<sequence length="189" mass="22831">MANQSRIRFRQEDDDNIKKYMEEFGHLPNRYALISEKMGDRFTAKKINQRYKNKVNPLLRDDPFNDNEKSFINKWVKDYKILNPSSKSISWKEFIPVMEEKFGKLRSENQIKNFWHTQERKKKRNTSQGINHDISYSPQYNNEIKRDPKMEISHLTNDEIKRDPKMEVSHLTNDEIKRDPKMEVSHLIE</sequence>
<keyword evidence="4" id="KW-1185">Reference proteome</keyword>
<dbReference type="InterPro" id="IPR017930">
    <property type="entry name" value="Myb_dom"/>
</dbReference>
<dbReference type="InterPro" id="IPR009057">
    <property type="entry name" value="Homeodomain-like_sf"/>
</dbReference>
<dbReference type="VEuPathDB" id="FungiDB:FUN_014010"/>
<evidence type="ECO:0000313" key="4">
    <source>
        <dbReference type="Proteomes" id="UP000234323"/>
    </source>
</evidence>
<reference evidence="3 4" key="1">
    <citation type="submission" date="2015-10" db="EMBL/GenBank/DDBJ databases">
        <title>Genome analyses suggest a sexual origin of heterokaryosis in a supposedly ancient asexual fungus.</title>
        <authorList>
            <person name="Ropars J."/>
            <person name="Sedzielewska K."/>
            <person name="Noel J."/>
            <person name="Charron P."/>
            <person name="Farinelli L."/>
            <person name="Marton T."/>
            <person name="Kruger M."/>
            <person name="Pelin A."/>
            <person name="Brachmann A."/>
            <person name="Corradi N."/>
        </authorList>
    </citation>
    <scope>NUCLEOTIDE SEQUENCE [LARGE SCALE GENOMIC DNA]</scope>
    <source>
        <strain evidence="3 4">A4</strain>
    </source>
</reference>
<feature type="compositionally biased region" description="Polar residues" evidence="1">
    <location>
        <begin position="126"/>
        <end position="141"/>
    </location>
</feature>
<dbReference type="EMBL" id="LLXI01000016">
    <property type="protein sequence ID" value="PKY38024.1"/>
    <property type="molecule type" value="Genomic_DNA"/>
</dbReference>
<dbReference type="Gene3D" id="1.10.10.60">
    <property type="entry name" value="Homeodomain-like"/>
    <property type="match status" value="1"/>
</dbReference>
<dbReference type="SUPFAM" id="SSF46689">
    <property type="entry name" value="Homeodomain-like"/>
    <property type="match status" value="1"/>
</dbReference>
<evidence type="ECO:0000313" key="3">
    <source>
        <dbReference type="EMBL" id="PKY38024.1"/>
    </source>
</evidence>
<feature type="region of interest" description="Disordered" evidence="1">
    <location>
        <begin position="118"/>
        <end position="141"/>
    </location>
</feature>
<evidence type="ECO:0000256" key="1">
    <source>
        <dbReference type="SAM" id="MobiDB-lite"/>
    </source>
</evidence>
<dbReference type="VEuPathDB" id="FungiDB:RhiirA1_531047"/>
<name>A0A2I1FUF5_9GLOM</name>
<dbReference type="Pfam" id="PF13921">
    <property type="entry name" value="Myb_DNA-bind_6"/>
    <property type="match status" value="1"/>
</dbReference>
<proteinExistence type="predicted"/>
<comment type="caution">
    <text evidence="3">The sequence shown here is derived from an EMBL/GenBank/DDBJ whole genome shotgun (WGS) entry which is preliminary data.</text>
</comment>
<evidence type="ECO:0000259" key="2">
    <source>
        <dbReference type="PROSITE" id="PS51294"/>
    </source>
</evidence>
<dbReference type="VEuPathDB" id="FungiDB:RhiirFUN_017620"/>
<accession>A0A2I1FUF5</accession>
<gene>
    <name evidence="3" type="ORF">RhiirA4_501384</name>
</gene>
<dbReference type="Proteomes" id="UP000234323">
    <property type="component" value="Unassembled WGS sequence"/>
</dbReference>
<dbReference type="AlphaFoldDB" id="A0A2I1FUF5"/>
<dbReference type="PROSITE" id="PS51294">
    <property type="entry name" value="HTH_MYB"/>
    <property type="match status" value="1"/>
</dbReference>
<feature type="domain" description="HTH myb-type" evidence="2">
    <location>
        <begin position="1"/>
        <end position="59"/>
    </location>
</feature>
<protein>
    <recommendedName>
        <fullName evidence="2">HTH myb-type domain-containing protein</fullName>
    </recommendedName>
</protein>